<dbReference type="InterPro" id="IPR013154">
    <property type="entry name" value="ADH-like_N"/>
</dbReference>
<dbReference type="InterPro" id="IPR002364">
    <property type="entry name" value="Quin_OxRdtase/zeta-crystal_CS"/>
</dbReference>
<evidence type="ECO:0000313" key="4">
    <source>
        <dbReference type="Proteomes" id="UP000772618"/>
    </source>
</evidence>
<dbReference type="PROSITE" id="PS01162">
    <property type="entry name" value="QOR_ZETA_CRYSTAL"/>
    <property type="match status" value="1"/>
</dbReference>
<dbReference type="PANTHER" id="PTHR11695">
    <property type="entry name" value="ALCOHOL DEHYDROGENASE RELATED"/>
    <property type="match status" value="1"/>
</dbReference>
<feature type="domain" description="Enoyl reductase (ER)" evidence="2">
    <location>
        <begin position="10"/>
        <end position="307"/>
    </location>
</feature>
<keyword evidence="1" id="KW-0560">Oxidoreductase</keyword>
<dbReference type="PANTHER" id="PTHR11695:SF294">
    <property type="entry name" value="RETICULON-4-INTERACTING PROTEIN 1, MITOCHONDRIAL"/>
    <property type="match status" value="1"/>
</dbReference>
<accession>A0ABS5VK30</accession>
<dbReference type="InterPro" id="IPR020843">
    <property type="entry name" value="ER"/>
</dbReference>
<evidence type="ECO:0000313" key="3">
    <source>
        <dbReference type="EMBL" id="MBT1701799.1"/>
    </source>
</evidence>
<protein>
    <submittedName>
        <fullName evidence="3">NADP-dependent oxidoreductase</fullName>
    </submittedName>
</protein>
<proteinExistence type="predicted"/>
<dbReference type="RefSeq" id="WP_254151498.1">
    <property type="nucleotide sequence ID" value="NZ_JAHESD010000001.1"/>
</dbReference>
<gene>
    <name evidence="3" type="ORF">KK060_00810</name>
</gene>
<comment type="caution">
    <text evidence="3">The sequence shown here is derived from an EMBL/GenBank/DDBJ whole genome shotgun (WGS) entry which is preliminary data.</text>
</comment>
<organism evidence="3 4">
    <name type="scientific">Chryseosolibacter indicus</name>
    <dbReference type="NCBI Taxonomy" id="2782351"/>
    <lineage>
        <taxon>Bacteria</taxon>
        <taxon>Pseudomonadati</taxon>
        <taxon>Bacteroidota</taxon>
        <taxon>Cytophagia</taxon>
        <taxon>Cytophagales</taxon>
        <taxon>Chryseotaleaceae</taxon>
        <taxon>Chryseosolibacter</taxon>
    </lineage>
</organism>
<dbReference type="EMBL" id="JAHESD010000001">
    <property type="protein sequence ID" value="MBT1701799.1"/>
    <property type="molecule type" value="Genomic_DNA"/>
</dbReference>
<dbReference type="SMART" id="SM00829">
    <property type="entry name" value="PKS_ER"/>
    <property type="match status" value="1"/>
</dbReference>
<dbReference type="Proteomes" id="UP000772618">
    <property type="component" value="Unassembled WGS sequence"/>
</dbReference>
<dbReference type="Gene3D" id="3.90.180.10">
    <property type="entry name" value="Medium-chain alcohol dehydrogenases, catalytic domain"/>
    <property type="match status" value="1"/>
</dbReference>
<dbReference type="Pfam" id="PF13602">
    <property type="entry name" value="ADH_zinc_N_2"/>
    <property type="match status" value="1"/>
</dbReference>
<dbReference type="SUPFAM" id="SSF50129">
    <property type="entry name" value="GroES-like"/>
    <property type="match status" value="1"/>
</dbReference>
<dbReference type="Gene3D" id="3.40.50.720">
    <property type="entry name" value="NAD(P)-binding Rossmann-like Domain"/>
    <property type="match status" value="1"/>
</dbReference>
<dbReference type="SUPFAM" id="SSF51735">
    <property type="entry name" value="NAD(P)-binding Rossmann-fold domains"/>
    <property type="match status" value="1"/>
</dbReference>
<dbReference type="InterPro" id="IPR036291">
    <property type="entry name" value="NAD(P)-bd_dom_sf"/>
</dbReference>
<evidence type="ECO:0000259" key="2">
    <source>
        <dbReference type="SMART" id="SM00829"/>
    </source>
</evidence>
<dbReference type="InterPro" id="IPR050700">
    <property type="entry name" value="YIM1/Zinc_Alcohol_DH_Fams"/>
</dbReference>
<reference evidence="3 4" key="1">
    <citation type="submission" date="2021-05" db="EMBL/GenBank/DDBJ databases">
        <title>A Polyphasic approach of four new species of the genus Ohtaekwangia: Ohtaekwangia histidinii sp. nov., Ohtaekwangia cretensis sp. nov., Ohtaekwangia indiensis sp. nov., Ohtaekwangia reichenbachii sp. nov. from diverse environment.</title>
        <authorList>
            <person name="Octaviana S."/>
        </authorList>
    </citation>
    <scope>NUCLEOTIDE SEQUENCE [LARGE SCALE GENOMIC DNA]</scope>
    <source>
        <strain evidence="3 4">PWU20</strain>
    </source>
</reference>
<sequence length="313" mass="34084">MKAVLAHEFGGPEVLKVEDIDKPIPHENEILIEVHASSLNPVDAKSLEENSRYKDKIHFPVIPGMDIAGVVEMVGEGVNNIQKGDKVFGQAGVLRNGSGAFAEYAVTSEDAIALIPSNINFAEAAALPLAAASAYQALVEYMNLQRGQKLLIHGGSGGIGSFAIQLAKHLGAYVVSTASGEGIEFVKHQGADEVIDYKNGDFTSLRDFDAVLDTIGGDTYKKSFGILKKGGIIVSMLSKPDEELMEKYQVKAILEMTRMDRKVLWVIARLVEEGVFKVNIAKKFSLDETPKAYRAKDEEKILGKIVIEVEHQE</sequence>
<dbReference type="Pfam" id="PF08240">
    <property type="entry name" value="ADH_N"/>
    <property type="match status" value="1"/>
</dbReference>
<dbReference type="CDD" id="cd05289">
    <property type="entry name" value="MDR_like_2"/>
    <property type="match status" value="1"/>
</dbReference>
<evidence type="ECO:0000256" key="1">
    <source>
        <dbReference type="ARBA" id="ARBA00023002"/>
    </source>
</evidence>
<name>A0ABS5VK30_9BACT</name>
<dbReference type="InterPro" id="IPR011032">
    <property type="entry name" value="GroES-like_sf"/>
</dbReference>
<keyword evidence="4" id="KW-1185">Reference proteome</keyword>